<gene>
    <name evidence="1" type="ORF">MAR_019899</name>
</gene>
<proteinExistence type="predicted"/>
<dbReference type="Proteomes" id="UP001164746">
    <property type="component" value="Chromosome 5"/>
</dbReference>
<organism evidence="1 2">
    <name type="scientific">Mya arenaria</name>
    <name type="common">Soft-shell clam</name>
    <dbReference type="NCBI Taxonomy" id="6604"/>
    <lineage>
        <taxon>Eukaryota</taxon>
        <taxon>Metazoa</taxon>
        <taxon>Spiralia</taxon>
        <taxon>Lophotrochozoa</taxon>
        <taxon>Mollusca</taxon>
        <taxon>Bivalvia</taxon>
        <taxon>Autobranchia</taxon>
        <taxon>Heteroconchia</taxon>
        <taxon>Euheterodonta</taxon>
        <taxon>Imparidentia</taxon>
        <taxon>Neoheterodontei</taxon>
        <taxon>Myida</taxon>
        <taxon>Myoidea</taxon>
        <taxon>Myidae</taxon>
        <taxon>Mya</taxon>
    </lineage>
</organism>
<sequence>MHSVLFMYRHL</sequence>
<dbReference type="EMBL" id="CP111016">
    <property type="protein sequence ID" value="WAR04530.1"/>
    <property type="molecule type" value="Genomic_DNA"/>
</dbReference>
<reference evidence="1" key="1">
    <citation type="submission" date="2022-11" db="EMBL/GenBank/DDBJ databases">
        <title>Centuries of genome instability and evolution in soft-shell clam transmissible cancer (bioRxiv).</title>
        <authorList>
            <person name="Hart S.F.M."/>
            <person name="Yonemitsu M.A."/>
            <person name="Giersch R.M."/>
            <person name="Beal B.F."/>
            <person name="Arriagada G."/>
            <person name="Davis B.W."/>
            <person name="Ostrander E.A."/>
            <person name="Goff S.P."/>
            <person name="Metzger M.J."/>
        </authorList>
    </citation>
    <scope>NUCLEOTIDE SEQUENCE</scope>
    <source>
        <strain evidence="1">MELC-2E11</strain>
        <tissue evidence="1">Siphon/mantle</tissue>
    </source>
</reference>
<protein>
    <submittedName>
        <fullName evidence="1">Uncharacterized protein</fullName>
    </submittedName>
</protein>
<evidence type="ECO:0000313" key="1">
    <source>
        <dbReference type="EMBL" id="WAR04530.1"/>
    </source>
</evidence>
<name>A0ABY7E3V9_MYAAR</name>
<accession>A0ABY7E3V9</accession>
<evidence type="ECO:0000313" key="2">
    <source>
        <dbReference type="Proteomes" id="UP001164746"/>
    </source>
</evidence>
<keyword evidence="2" id="KW-1185">Reference proteome</keyword>